<dbReference type="EMBL" id="BMAC01000555">
    <property type="protein sequence ID" value="GFP99097.1"/>
    <property type="molecule type" value="Genomic_DNA"/>
</dbReference>
<dbReference type="AlphaFoldDB" id="A0A830CEB9"/>
<protein>
    <submittedName>
        <fullName evidence="6">Probable serine/threonine-protein kinase irla</fullName>
    </submittedName>
</protein>
<dbReference type="PANTHER" id="PTHR13954">
    <property type="entry name" value="IRE1-RELATED"/>
    <property type="match status" value="1"/>
</dbReference>
<evidence type="ECO:0000313" key="7">
    <source>
        <dbReference type="Proteomes" id="UP000653305"/>
    </source>
</evidence>
<dbReference type="OrthoDB" id="63989at2759"/>
<dbReference type="PROSITE" id="PS51392">
    <property type="entry name" value="KEN"/>
    <property type="match status" value="1"/>
</dbReference>
<keyword evidence="3" id="KW-0067">ATP-binding</keyword>
<dbReference type="GO" id="GO:1990604">
    <property type="term" value="C:IRE1-TRAF2-ASK1 complex"/>
    <property type="evidence" value="ECO:0007669"/>
    <property type="project" value="TreeGrafter"/>
</dbReference>
<sequence>MNSSIGYIGKGGSFGGRMWRGEASIPVAIKSIAVGNKFPSGFAFDRFEEELNNVVNVLDKEYIVKQYGIRSNDSNIYQSMEIMDESLELFDIVHILNELHDRDKICKNLKPSNIFVQNGRAKLDPGAATSIQSFKPWLAPEERLKDDEKRLAQVEERGTCADMFRLGMLLYFCLTGGEVIFEKPEFSHSSSIIPKANYEAIPLIESLMSENFKERPSAKDVLRHPLFWPSQRRLEFLEISGEMCQAHEDFRRIVDEILPCWKSADDWTTIVDESFIRDMENYEGKKKGAKLMKPKGTPSSCLRLIQTLNDQLASMSDETEDILKGYASGMLSPDTYSVRMMYGLEKYFAVKFPQLLWLVWDALRESDYNDSEIMSCYF</sequence>
<dbReference type="InterPro" id="IPR045133">
    <property type="entry name" value="IRE1/2-like"/>
</dbReference>
<evidence type="ECO:0000256" key="2">
    <source>
        <dbReference type="ARBA" id="ARBA00022741"/>
    </source>
</evidence>
<dbReference type="Gene3D" id="1.20.1440.180">
    <property type="entry name" value="KEN domain"/>
    <property type="match status" value="1"/>
</dbReference>
<dbReference type="GO" id="GO:0036498">
    <property type="term" value="P:IRE1-mediated unfolded protein response"/>
    <property type="evidence" value="ECO:0007669"/>
    <property type="project" value="TreeGrafter"/>
</dbReference>
<dbReference type="GO" id="GO:0004674">
    <property type="term" value="F:protein serine/threonine kinase activity"/>
    <property type="evidence" value="ECO:0007669"/>
    <property type="project" value="InterPro"/>
</dbReference>
<dbReference type="Gene3D" id="1.10.510.10">
    <property type="entry name" value="Transferase(Phosphotransferase) domain 1"/>
    <property type="match status" value="1"/>
</dbReference>
<dbReference type="Proteomes" id="UP000653305">
    <property type="component" value="Unassembled WGS sequence"/>
</dbReference>
<evidence type="ECO:0000259" key="5">
    <source>
        <dbReference type="PROSITE" id="PS51392"/>
    </source>
</evidence>
<dbReference type="PANTHER" id="PTHR13954:SF6">
    <property type="entry name" value="NON-SPECIFIC SERINE_THREONINE PROTEIN KINASE"/>
    <property type="match status" value="1"/>
</dbReference>
<feature type="domain" description="Protein kinase" evidence="4">
    <location>
        <begin position="1"/>
        <end position="227"/>
    </location>
</feature>
<dbReference type="PROSITE" id="PS50011">
    <property type="entry name" value="PROTEIN_KINASE_DOM"/>
    <property type="match status" value="1"/>
</dbReference>
<evidence type="ECO:0000256" key="1">
    <source>
        <dbReference type="ARBA" id="ARBA00022729"/>
    </source>
</evidence>
<evidence type="ECO:0000259" key="4">
    <source>
        <dbReference type="PROSITE" id="PS50011"/>
    </source>
</evidence>
<dbReference type="GO" id="GO:0051082">
    <property type="term" value="F:unfolded protein binding"/>
    <property type="evidence" value="ECO:0007669"/>
    <property type="project" value="TreeGrafter"/>
</dbReference>
<dbReference type="GO" id="GO:0004521">
    <property type="term" value="F:RNA endonuclease activity"/>
    <property type="evidence" value="ECO:0007669"/>
    <property type="project" value="InterPro"/>
</dbReference>
<reference evidence="6" key="1">
    <citation type="submission" date="2020-07" db="EMBL/GenBank/DDBJ databases">
        <title>Ethylene signaling mediates host invasion by parasitic plants.</title>
        <authorList>
            <person name="Yoshida S."/>
        </authorList>
    </citation>
    <scope>NUCLEOTIDE SEQUENCE</scope>
    <source>
        <strain evidence="6">Okayama</strain>
    </source>
</reference>
<dbReference type="GO" id="GO:0005524">
    <property type="term" value="F:ATP binding"/>
    <property type="evidence" value="ECO:0007669"/>
    <property type="project" value="UniProtKB-KW"/>
</dbReference>
<accession>A0A830CEB9</accession>
<keyword evidence="6" id="KW-0418">Kinase</keyword>
<dbReference type="GO" id="GO:0006397">
    <property type="term" value="P:mRNA processing"/>
    <property type="evidence" value="ECO:0007669"/>
    <property type="project" value="InterPro"/>
</dbReference>
<keyword evidence="2" id="KW-0547">Nucleotide-binding</keyword>
<gene>
    <name evidence="6" type="ORF">PHJA_002053600</name>
</gene>
<proteinExistence type="predicted"/>
<dbReference type="SUPFAM" id="SSF56112">
    <property type="entry name" value="Protein kinase-like (PK-like)"/>
    <property type="match status" value="1"/>
</dbReference>
<organism evidence="6 7">
    <name type="scientific">Phtheirospermum japonicum</name>
    <dbReference type="NCBI Taxonomy" id="374723"/>
    <lineage>
        <taxon>Eukaryota</taxon>
        <taxon>Viridiplantae</taxon>
        <taxon>Streptophyta</taxon>
        <taxon>Embryophyta</taxon>
        <taxon>Tracheophyta</taxon>
        <taxon>Spermatophyta</taxon>
        <taxon>Magnoliopsida</taxon>
        <taxon>eudicotyledons</taxon>
        <taxon>Gunneridae</taxon>
        <taxon>Pentapetalae</taxon>
        <taxon>asterids</taxon>
        <taxon>lamiids</taxon>
        <taxon>Lamiales</taxon>
        <taxon>Orobanchaceae</taxon>
        <taxon>Orobanchaceae incertae sedis</taxon>
        <taxon>Phtheirospermum</taxon>
    </lineage>
</organism>
<keyword evidence="1" id="KW-0732">Signal</keyword>
<feature type="domain" description="KEN" evidence="5">
    <location>
        <begin position="230"/>
        <end position="378"/>
    </location>
</feature>
<dbReference type="InterPro" id="IPR038357">
    <property type="entry name" value="KEN_sf"/>
</dbReference>
<evidence type="ECO:0000313" key="6">
    <source>
        <dbReference type="EMBL" id="GFP99097.1"/>
    </source>
</evidence>
<keyword evidence="7" id="KW-1185">Reference proteome</keyword>
<name>A0A830CEB9_9LAMI</name>
<evidence type="ECO:0000256" key="3">
    <source>
        <dbReference type="ARBA" id="ARBA00022840"/>
    </source>
</evidence>
<dbReference type="InterPro" id="IPR000719">
    <property type="entry name" value="Prot_kinase_dom"/>
</dbReference>
<dbReference type="InterPro" id="IPR010513">
    <property type="entry name" value="KEN_dom"/>
</dbReference>
<comment type="caution">
    <text evidence="6">The sequence shown here is derived from an EMBL/GenBank/DDBJ whole genome shotgun (WGS) entry which is preliminary data.</text>
</comment>
<keyword evidence="6" id="KW-0808">Transferase</keyword>
<dbReference type="InterPro" id="IPR011009">
    <property type="entry name" value="Kinase-like_dom_sf"/>
</dbReference>
<dbReference type="SMART" id="SM00220">
    <property type="entry name" value="S_TKc"/>
    <property type="match status" value="1"/>
</dbReference>